<reference evidence="3 4" key="1">
    <citation type="submission" date="2013-12" db="EMBL/GenBank/DDBJ databases">
        <title>NBRP : Genome information of microbial organism related human and environment.</title>
        <authorList>
            <person name="Hattori M."/>
            <person name="Oshima K."/>
            <person name="Inaba H."/>
            <person name="Suda W."/>
            <person name="Sakamoto M."/>
            <person name="Iino T."/>
            <person name="Kitahara M."/>
            <person name="Oshida Y."/>
            <person name="Iida T."/>
            <person name="Kudo T."/>
            <person name="Itoh T."/>
            <person name="Ahmed I."/>
            <person name="Ohkuma M."/>
        </authorList>
    </citation>
    <scope>NUCLEOTIDE SEQUENCE [LARGE SCALE GENOMIC DNA]</scope>
    <source>
        <strain evidence="3 4">JCM 21738</strain>
    </source>
</reference>
<evidence type="ECO:0000313" key="3">
    <source>
        <dbReference type="EMBL" id="GAE47072.1"/>
    </source>
</evidence>
<feature type="region of interest" description="Disordered" evidence="1">
    <location>
        <begin position="1"/>
        <end position="23"/>
    </location>
</feature>
<dbReference type="Pfam" id="PF13462">
    <property type="entry name" value="Thioredoxin_4"/>
    <property type="match status" value="1"/>
</dbReference>
<comment type="caution">
    <text evidence="3">The sequence shown here is derived from an EMBL/GenBank/DDBJ whole genome shotgun (WGS) entry which is preliminary data.</text>
</comment>
<keyword evidence="4" id="KW-1185">Reference proteome</keyword>
<feature type="compositionally biased region" description="Polar residues" evidence="1">
    <location>
        <begin position="1"/>
        <end position="13"/>
    </location>
</feature>
<dbReference type="EMBL" id="BAUW01000062">
    <property type="protein sequence ID" value="GAE47072.1"/>
    <property type="molecule type" value="Genomic_DNA"/>
</dbReference>
<dbReference type="Gene3D" id="3.40.30.10">
    <property type="entry name" value="Glutaredoxin"/>
    <property type="match status" value="1"/>
</dbReference>
<accession>W4RSK1</accession>
<gene>
    <name evidence="3" type="ORF">JCM21738_4016</name>
</gene>
<evidence type="ECO:0000256" key="1">
    <source>
        <dbReference type="SAM" id="MobiDB-lite"/>
    </source>
</evidence>
<dbReference type="AlphaFoldDB" id="W4RSK1"/>
<dbReference type="Proteomes" id="UP000018949">
    <property type="component" value="Unassembled WGS sequence"/>
</dbReference>
<feature type="domain" description="Thioredoxin-like fold" evidence="2">
    <location>
        <begin position="18"/>
        <end position="42"/>
    </location>
</feature>
<evidence type="ECO:0000313" key="4">
    <source>
        <dbReference type="Proteomes" id="UP000018949"/>
    </source>
</evidence>
<evidence type="ECO:0000259" key="2">
    <source>
        <dbReference type="Pfam" id="PF13462"/>
    </source>
</evidence>
<proteinExistence type="predicted"/>
<organism evidence="3 4">
    <name type="scientific">Mesobacillus boroniphilus JCM 21738</name>
    <dbReference type="NCBI Taxonomy" id="1294265"/>
    <lineage>
        <taxon>Bacteria</taxon>
        <taxon>Bacillati</taxon>
        <taxon>Bacillota</taxon>
        <taxon>Bacilli</taxon>
        <taxon>Bacillales</taxon>
        <taxon>Bacillaceae</taxon>
        <taxon>Mesobacillus</taxon>
    </lineage>
</organism>
<name>W4RSK1_9BACI</name>
<protein>
    <submittedName>
        <fullName evidence="3">Periplasmic thiol:disulfide interchange protein DsbA</fullName>
    </submittedName>
</protein>
<dbReference type="InterPro" id="IPR012336">
    <property type="entry name" value="Thioredoxin-like_fold"/>
</dbReference>
<sequence length="54" mass="5841">MKSDTSNNVSFDKQPSIEGQPVLGDPDAPVTVVEFGDFKCLHVKHGVKTSILNL</sequence>
<dbReference type="SUPFAM" id="SSF52833">
    <property type="entry name" value="Thioredoxin-like"/>
    <property type="match status" value="1"/>
</dbReference>
<dbReference type="InterPro" id="IPR036249">
    <property type="entry name" value="Thioredoxin-like_sf"/>
</dbReference>